<name>A0A6A4D3K5_9STRA</name>
<evidence type="ECO:0008006" key="4">
    <source>
        <dbReference type="Google" id="ProtNLM"/>
    </source>
</evidence>
<keyword evidence="1" id="KW-0732">Signal</keyword>
<evidence type="ECO:0000313" key="3">
    <source>
        <dbReference type="Proteomes" id="UP000434957"/>
    </source>
</evidence>
<dbReference type="EMBL" id="QXFT01002236">
    <property type="protein sequence ID" value="KAE9301515.1"/>
    <property type="molecule type" value="Genomic_DNA"/>
</dbReference>
<comment type="caution">
    <text evidence="2">The sequence shown here is derived from an EMBL/GenBank/DDBJ whole genome shotgun (WGS) entry which is preliminary data.</text>
</comment>
<sequence length="77" mass="8225">MMNCVLLGLSWGPCLVYLDDTIVFTKGGVECYVVDLIGSTGETIPRGPDPEDQDGSIYNECLRHGLSPAGCAQWSGC</sequence>
<organism evidence="2 3">
    <name type="scientific">Phytophthora rubi</name>
    <dbReference type="NCBI Taxonomy" id="129364"/>
    <lineage>
        <taxon>Eukaryota</taxon>
        <taxon>Sar</taxon>
        <taxon>Stramenopiles</taxon>
        <taxon>Oomycota</taxon>
        <taxon>Peronosporomycetes</taxon>
        <taxon>Peronosporales</taxon>
        <taxon>Peronosporaceae</taxon>
        <taxon>Phytophthora</taxon>
    </lineage>
</organism>
<feature type="signal peptide" evidence="1">
    <location>
        <begin position="1"/>
        <end position="18"/>
    </location>
</feature>
<dbReference type="AlphaFoldDB" id="A0A6A4D3K5"/>
<evidence type="ECO:0000256" key="1">
    <source>
        <dbReference type="SAM" id="SignalP"/>
    </source>
</evidence>
<proteinExistence type="predicted"/>
<evidence type="ECO:0000313" key="2">
    <source>
        <dbReference type="EMBL" id="KAE9301515.1"/>
    </source>
</evidence>
<gene>
    <name evidence="2" type="ORF">PR003_g22500</name>
</gene>
<protein>
    <recommendedName>
        <fullName evidence="4">Reverse transcriptase Ty1/copia-type domain-containing protein</fullName>
    </recommendedName>
</protein>
<accession>A0A6A4D3K5</accession>
<reference evidence="2 3" key="1">
    <citation type="submission" date="2018-08" db="EMBL/GenBank/DDBJ databases">
        <title>Genomic investigation of the strawberry pathogen Phytophthora fragariae indicates pathogenicity is determined by transcriptional variation in three key races.</title>
        <authorList>
            <person name="Adams T.M."/>
            <person name="Armitage A.D."/>
            <person name="Sobczyk M.K."/>
            <person name="Bates H.J."/>
            <person name="Dunwell J.M."/>
            <person name="Nellist C.F."/>
            <person name="Harrison R.J."/>
        </authorList>
    </citation>
    <scope>NUCLEOTIDE SEQUENCE [LARGE SCALE GENOMIC DNA]</scope>
    <source>
        <strain evidence="2 3">SCRP333</strain>
    </source>
</reference>
<dbReference type="Proteomes" id="UP000434957">
    <property type="component" value="Unassembled WGS sequence"/>
</dbReference>
<feature type="chain" id="PRO_5025559806" description="Reverse transcriptase Ty1/copia-type domain-containing protein" evidence="1">
    <location>
        <begin position="19"/>
        <end position="77"/>
    </location>
</feature>
<keyword evidence="3" id="KW-1185">Reference proteome</keyword>